<evidence type="ECO:0000313" key="3">
    <source>
        <dbReference type="Proteomes" id="UP000308730"/>
    </source>
</evidence>
<feature type="transmembrane region" description="Helical" evidence="1">
    <location>
        <begin position="45"/>
        <end position="62"/>
    </location>
</feature>
<keyword evidence="1" id="KW-0812">Transmembrane</keyword>
<dbReference type="AlphaFoldDB" id="A0A4S4MY35"/>
<proteinExistence type="predicted"/>
<comment type="caution">
    <text evidence="2">The sequence shown here is derived from an EMBL/GenBank/DDBJ whole genome shotgun (WGS) entry which is preliminary data.</text>
</comment>
<keyword evidence="1" id="KW-0472">Membrane</keyword>
<feature type="transmembrane region" description="Helical" evidence="1">
    <location>
        <begin position="68"/>
        <end position="91"/>
    </location>
</feature>
<keyword evidence="1" id="KW-1133">Transmembrane helix</keyword>
<keyword evidence="3" id="KW-1185">Reference proteome</keyword>
<dbReference type="Proteomes" id="UP000308730">
    <property type="component" value="Unassembled WGS sequence"/>
</dbReference>
<sequence>MSTAYDVHIEDEHTPLLPEYSRFGRRPPAASSPWYRYFRPMFKRAYYSALFHLLILNFPYALAAWVYLFVFTLTGTTTLMALPVGALLCFLDLLGARTFARGELSIQTTFHGPLAYPDPSPPHPIFTRVRAPTPAEMETGVNVVYERSFYRNAYSMFTDSTSYQSLFYFLVIKPGITVLLFLTLAVLVPVCFVLILPAPAVLRLVRRLGIWQANVAVEGLWLVVR</sequence>
<evidence type="ECO:0000313" key="2">
    <source>
        <dbReference type="EMBL" id="THH31389.1"/>
    </source>
</evidence>
<reference evidence="2 3" key="1">
    <citation type="submission" date="2019-02" db="EMBL/GenBank/DDBJ databases">
        <title>Genome sequencing of the rare red list fungi Antrodiella citrinella (Flaviporus citrinellus).</title>
        <authorList>
            <person name="Buettner E."/>
            <person name="Kellner H."/>
        </authorList>
    </citation>
    <scope>NUCLEOTIDE SEQUENCE [LARGE SCALE GENOMIC DNA]</scope>
    <source>
        <strain evidence="2 3">DSM 108506</strain>
    </source>
</reference>
<dbReference type="OrthoDB" id="2576477at2759"/>
<feature type="transmembrane region" description="Helical" evidence="1">
    <location>
        <begin position="166"/>
        <end position="196"/>
    </location>
</feature>
<dbReference type="EMBL" id="SGPM01000048">
    <property type="protein sequence ID" value="THH31389.1"/>
    <property type="molecule type" value="Genomic_DNA"/>
</dbReference>
<organism evidence="2 3">
    <name type="scientific">Antrodiella citrinella</name>
    <dbReference type="NCBI Taxonomy" id="2447956"/>
    <lineage>
        <taxon>Eukaryota</taxon>
        <taxon>Fungi</taxon>
        <taxon>Dikarya</taxon>
        <taxon>Basidiomycota</taxon>
        <taxon>Agaricomycotina</taxon>
        <taxon>Agaricomycetes</taxon>
        <taxon>Polyporales</taxon>
        <taxon>Steccherinaceae</taxon>
        <taxon>Antrodiella</taxon>
    </lineage>
</organism>
<protein>
    <submittedName>
        <fullName evidence="2">Uncharacterized protein</fullName>
    </submittedName>
</protein>
<name>A0A4S4MY35_9APHY</name>
<gene>
    <name evidence="2" type="ORF">EUX98_g2776</name>
</gene>
<accession>A0A4S4MY35</accession>
<evidence type="ECO:0000256" key="1">
    <source>
        <dbReference type="SAM" id="Phobius"/>
    </source>
</evidence>